<organism evidence="1 2">
    <name type="scientific">Fonsecaea pedrosoi CBS 271.37</name>
    <dbReference type="NCBI Taxonomy" id="1442368"/>
    <lineage>
        <taxon>Eukaryota</taxon>
        <taxon>Fungi</taxon>
        <taxon>Dikarya</taxon>
        <taxon>Ascomycota</taxon>
        <taxon>Pezizomycotina</taxon>
        <taxon>Eurotiomycetes</taxon>
        <taxon>Chaetothyriomycetidae</taxon>
        <taxon>Chaetothyriales</taxon>
        <taxon>Herpotrichiellaceae</taxon>
        <taxon>Fonsecaea</taxon>
    </lineage>
</organism>
<dbReference type="PANTHER" id="PTHR46191:SF2">
    <property type="entry name" value="HALOACID DEHALOGENASE-LIKE HYDROLASE DOMAIN-CONTAINING PROTEIN 3"/>
    <property type="match status" value="1"/>
</dbReference>
<dbReference type="PANTHER" id="PTHR46191">
    <property type="match status" value="1"/>
</dbReference>
<reference evidence="1 2" key="1">
    <citation type="submission" date="2015-01" db="EMBL/GenBank/DDBJ databases">
        <title>The Genome Sequence of Fonsecaea pedrosoi CBS 271.37.</title>
        <authorList>
            <consortium name="The Broad Institute Genomics Platform"/>
            <person name="Cuomo C."/>
            <person name="de Hoog S."/>
            <person name="Gorbushina A."/>
            <person name="Stielow B."/>
            <person name="Teixiera M."/>
            <person name="Abouelleil A."/>
            <person name="Chapman S.B."/>
            <person name="Priest M."/>
            <person name="Young S.K."/>
            <person name="Wortman J."/>
            <person name="Nusbaum C."/>
            <person name="Birren B."/>
        </authorList>
    </citation>
    <scope>NUCLEOTIDE SEQUENCE [LARGE SCALE GENOMIC DNA]</scope>
    <source>
        <strain evidence="1 2">CBS 271.37</strain>
    </source>
</reference>
<dbReference type="Gene3D" id="3.40.50.1000">
    <property type="entry name" value="HAD superfamily/HAD-like"/>
    <property type="match status" value="1"/>
</dbReference>
<dbReference type="InterPro" id="IPR051828">
    <property type="entry name" value="HAD-like_hydrolase_domain"/>
</dbReference>
<evidence type="ECO:0000313" key="2">
    <source>
        <dbReference type="Proteomes" id="UP000053029"/>
    </source>
</evidence>
<dbReference type="InterPro" id="IPR023214">
    <property type="entry name" value="HAD_sf"/>
</dbReference>
<dbReference type="STRING" id="1442368.A0A0D2DJ15"/>
<dbReference type="InterPro" id="IPR044924">
    <property type="entry name" value="HAD-SF_hydro_IA_REG-2-like_cap"/>
</dbReference>
<gene>
    <name evidence="1" type="ORF">Z517_07478</name>
</gene>
<dbReference type="Gene3D" id="1.10.150.720">
    <property type="entry name" value="Haloacid dehalogenase-like hydrolase"/>
    <property type="match status" value="1"/>
</dbReference>
<dbReference type="OrthoDB" id="444127at2759"/>
<dbReference type="RefSeq" id="XP_013281454.1">
    <property type="nucleotide sequence ID" value="XM_013426000.1"/>
</dbReference>
<evidence type="ECO:0000313" key="1">
    <source>
        <dbReference type="EMBL" id="KIW77646.1"/>
    </source>
</evidence>
<dbReference type="HOGENOM" id="CLU_045011_8_0_1"/>
<proteinExistence type="predicted"/>
<dbReference type="GO" id="GO:0005634">
    <property type="term" value="C:nucleus"/>
    <property type="evidence" value="ECO:0007669"/>
    <property type="project" value="TreeGrafter"/>
</dbReference>
<dbReference type="GeneID" id="25306968"/>
<dbReference type="VEuPathDB" id="FungiDB:Z517_07478"/>
<protein>
    <recommendedName>
        <fullName evidence="3">Haloacid dehalogenase-like hydrolase</fullName>
    </recommendedName>
</protein>
<evidence type="ECO:0008006" key="3">
    <source>
        <dbReference type="Google" id="ProtNLM"/>
    </source>
</evidence>
<dbReference type="InterPro" id="IPR036412">
    <property type="entry name" value="HAD-like_sf"/>
</dbReference>
<dbReference type="EMBL" id="KN846973">
    <property type="protein sequence ID" value="KIW77646.1"/>
    <property type="molecule type" value="Genomic_DNA"/>
</dbReference>
<keyword evidence="2" id="KW-1185">Reference proteome</keyword>
<dbReference type="SUPFAM" id="SSF56784">
    <property type="entry name" value="HAD-like"/>
    <property type="match status" value="1"/>
</dbReference>
<dbReference type="AlphaFoldDB" id="A0A0D2DJ15"/>
<dbReference type="Proteomes" id="UP000053029">
    <property type="component" value="Unassembled WGS sequence"/>
</dbReference>
<name>A0A0D2DJ15_9EURO</name>
<accession>A0A0D2DJ15</accession>
<sequence length="344" mass="38519">MGLISALFHPKKLPMFVVTLDALGTLYNFRQPVSVQYLQVAESCGLKVKVDLKQLDRSFRSSFKHYNTVHPNYGKKTLGSPEEWWTKVVNQVFGDLVEGGETALPKELGSALYKHFSSSAAYEAFADVKPFLQSMAALKKQFADPEGPLVATGIVTNSDPRVREVLQDMGFRVGPSSIPDFESVMKTHMESLRDPSSNVVFYSPFRDYYNPQNDFDFLCTSYDADAEKPQERIWMEAMRLVFPMPISRSEQHCEPASSITDAFKKVSSAIGHQSDISRMLRIHIGDEFSKDYVGAVKAGWEALHLDRARNSSNLGSDVKVVQSLDEAAMVVNLMAREYFGEGEA</sequence>